<feature type="region of interest" description="Disordered" evidence="1">
    <location>
        <begin position="940"/>
        <end position="959"/>
    </location>
</feature>
<feature type="transmembrane region" description="Helical" evidence="2">
    <location>
        <begin position="578"/>
        <end position="598"/>
    </location>
</feature>
<feature type="transmembrane region" description="Helical" evidence="2">
    <location>
        <begin position="498"/>
        <end position="519"/>
    </location>
</feature>
<dbReference type="SUPFAM" id="SSF52540">
    <property type="entry name" value="P-loop containing nucleoside triphosphate hydrolases"/>
    <property type="match status" value="1"/>
</dbReference>
<feature type="transmembrane region" description="Helical" evidence="2">
    <location>
        <begin position="525"/>
        <end position="546"/>
    </location>
</feature>
<dbReference type="Proteomes" id="UP000621510">
    <property type="component" value="Unassembled WGS sequence"/>
</dbReference>
<dbReference type="Gene3D" id="3.40.50.300">
    <property type="entry name" value="P-loop containing nucleotide triphosphate hydrolases"/>
    <property type="match status" value="1"/>
</dbReference>
<dbReference type="RefSeq" id="WP_201858203.1">
    <property type="nucleotide sequence ID" value="NZ_JAERRG010000051.1"/>
</dbReference>
<keyword evidence="2" id="KW-0472">Membrane</keyword>
<reference evidence="3 4" key="1">
    <citation type="submission" date="2021-01" db="EMBL/GenBank/DDBJ databases">
        <title>WGS of actinomycetes isolated from Thailand.</title>
        <authorList>
            <person name="Thawai C."/>
        </authorList>
    </citation>
    <scope>NUCLEOTIDE SEQUENCE [LARGE SCALE GENOMIC DNA]</scope>
    <source>
        <strain evidence="3 4">CA3R110</strain>
    </source>
</reference>
<feature type="transmembrane region" description="Helical" evidence="2">
    <location>
        <begin position="50"/>
        <end position="70"/>
    </location>
</feature>
<feature type="transmembrane region" description="Helical" evidence="2">
    <location>
        <begin position="82"/>
        <end position="100"/>
    </location>
</feature>
<dbReference type="InterPro" id="IPR027417">
    <property type="entry name" value="P-loop_NTPase"/>
</dbReference>
<accession>A0ABS1Q7Y2</accession>
<feature type="region of interest" description="Disordered" evidence="1">
    <location>
        <begin position="1"/>
        <end position="25"/>
    </location>
</feature>
<proteinExistence type="predicted"/>
<evidence type="ECO:0008006" key="5">
    <source>
        <dbReference type="Google" id="ProtNLM"/>
    </source>
</evidence>
<sequence>MRRKLGEARGSGPVRGGRNEISGGTFHGPVIQAQSVGSVIAQVRPVGRDYLFAALAGAVLVALGVFLGAGGSSLVSGARARWLAAAGCVGLAVLLGAGLVSRHRREARRLLIQVPERGLHDAAEALAQTLVVRYEQEEARGRTDDPMPLTVRWAPAAPGLGDHHESLADDGEAPVLEGEFRHIVDQYTRLPRGRLLVLGAPGAGKSVLVLRLARDLLRRRRVTEPVPVVLPLGSWNPRVQPSLWWWAAGALAEDHPDVLTSPVAPRRAVAHQLITSGLVLPVLDGFDELPARVRVTALRQLRDSLRGTGPLILTSRSAAFTMAVEEGDVRLAGMAAVELRPLDVADVRAYLPRSARPRTVKAPREGSTGTKWDPVLAPLADERDDAHEVRLLRAVLRTPLMVSLARAAYSDTSADPAELLTPGRFRTAHDLERHLFSAFVDAAYARDSTAPPGAGPTWTGAEAHRWLGELALRQTETEQPDIAWWHVDRMVPVRARMLLTLPLPALLAIIVSLTGLPWAESASTMPLPMWLVALIGGVGAVVADWYQTADDELPLPQRLRRPTPRDVRSALRKPRWRMSLGLGAALLGVLWVAAVTTGGDTTRTAAVTCTGGLLALGLIALRNAVRAPADPETHGPEALLRADRRAALWFAVVSLPGSPAPLRLHKGLLACVSIAVPLWGLRQGQDLVDAARWTTAAVALAIGVGVWSCAVSAWGRYCAARFWLGLGGHLPWRLTHFLRDAHRRGVLRQSGGSYRFRHLELQHALAADAATRRTQQTGGEEFPLDEESERLPARRVELEDRALAMTGGLVASLAALALITGALGGPPAAGPIRSLDRACALLTPRDLRPVLADPARVTGYNKDIGVWRAPKLIDVGYPKPHSTSSCVYAEQTPFRPDAVVTVGVGFTAAEPGRSSSESAEQWVRSFRMRDAVRRDGVGDSAMASDASLPVTDPTAPRLSGTASIPMGVMRARADNAVVVVDVSMEFATAAQVRGMAEVIARTVLRNAELISRARPGERMLRDLPRPQLPKRSRFGLYRDEPAKRLHGARWRGDERSEILGIQLHSEFWMALRLPRSVRCADTPYGEEKAHEDGLSCTLKTPDGPLRMELVVYECPSACTEGDRDTFYSRRPGPSPDTLPRHDAYTRYRLVDTDEGRTAYLVRSLRTWWRLPGQKDRTPRDYFLWLRVTAPAGHGDTAEKIMNDVFQQQPGSGG</sequence>
<dbReference type="EMBL" id="JAERRG010000051">
    <property type="protein sequence ID" value="MBL1120444.1"/>
    <property type="molecule type" value="Genomic_DNA"/>
</dbReference>
<gene>
    <name evidence="3" type="ORF">JK364_50365</name>
</gene>
<feature type="transmembrane region" description="Helical" evidence="2">
    <location>
        <begin position="693"/>
        <end position="714"/>
    </location>
</feature>
<keyword evidence="2" id="KW-1133">Transmembrane helix</keyword>
<evidence type="ECO:0000313" key="3">
    <source>
        <dbReference type="EMBL" id="MBL1120444.1"/>
    </source>
</evidence>
<keyword evidence="2" id="KW-0812">Transmembrane</keyword>
<keyword evidence="4" id="KW-1185">Reference proteome</keyword>
<organism evidence="3 4">
    <name type="scientific">Streptomyces endocoffeicus</name>
    <dbReference type="NCBI Taxonomy" id="2898945"/>
    <lineage>
        <taxon>Bacteria</taxon>
        <taxon>Bacillati</taxon>
        <taxon>Actinomycetota</taxon>
        <taxon>Actinomycetes</taxon>
        <taxon>Kitasatosporales</taxon>
        <taxon>Streptomycetaceae</taxon>
        <taxon>Streptomyces</taxon>
    </lineage>
</organism>
<feature type="transmembrane region" description="Helical" evidence="2">
    <location>
        <begin position="802"/>
        <end position="824"/>
    </location>
</feature>
<evidence type="ECO:0000313" key="4">
    <source>
        <dbReference type="Proteomes" id="UP000621510"/>
    </source>
</evidence>
<evidence type="ECO:0000256" key="1">
    <source>
        <dbReference type="SAM" id="MobiDB-lite"/>
    </source>
</evidence>
<comment type="caution">
    <text evidence="3">The sequence shown here is derived from an EMBL/GenBank/DDBJ whole genome shotgun (WGS) entry which is preliminary data.</text>
</comment>
<protein>
    <recommendedName>
        <fullName evidence="5">NACHT domain-containing protein</fullName>
    </recommendedName>
</protein>
<name>A0ABS1Q7Y2_9ACTN</name>
<evidence type="ECO:0000256" key="2">
    <source>
        <dbReference type="SAM" id="Phobius"/>
    </source>
</evidence>